<accession>A0A0F9LG04</accession>
<sequence>MKSLTDYEIYKLNEKRRLGLLKCAVIRCQRDKVRGCEGFCRECYKKVNDPL</sequence>
<organism evidence="1">
    <name type="scientific">marine sediment metagenome</name>
    <dbReference type="NCBI Taxonomy" id="412755"/>
    <lineage>
        <taxon>unclassified sequences</taxon>
        <taxon>metagenomes</taxon>
        <taxon>ecological metagenomes</taxon>
    </lineage>
</organism>
<comment type="caution">
    <text evidence="1">The sequence shown here is derived from an EMBL/GenBank/DDBJ whole genome shotgun (WGS) entry which is preliminary data.</text>
</comment>
<protein>
    <submittedName>
        <fullName evidence="1">Uncharacterized protein</fullName>
    </submittedName>
</protein>
<dbReference type="AlphaFoldDB" id="A0A0F9LG04"/>
<gene>
    <name evidence="1" type="ORF">LCGC14_1514530</name>
</gene>
<name>A0A0F9LG04_9ZZZZ</name>
<proteinExistence type="predicted"/>
<reference evidence="1" key="1">
    <citation type="journal article" date="2015" name="Nature">
        <title>Complex archaea that bridge the gap between prokaryotes and eukaryotes.</title>
        <authorList>
            <person name="Spang A."/>
            <person name="Saw J.H."/>
            <person name="Jorgensen S.L."/>
            <person name="Zaremba-Niedzwiedzka K."/>
            <person name="Martijn J."/>
            <person name="Lind A.E."/>
            <person name="van Eijk R."/>
            <person name="Schleper C."/>
            <person name="Guy L."/>
            <person name="Ettema T.J."/>
        </authorList>
    </citation>
    <scope>NUCLEOTIDE SEQUENCE</scope>
</reference>
<dbReference type="EMBL" id="LAZR01011156">
    <property type="protein sequence ID" value="KKM63130.1"/>
    <property type="molecule type" value="Genomic_DNA"/>
</dbReference>
<evidence type="ECO:0000313" key="1">
    <source>
        <dbReference type="EMBL" id="KKM63130.1"/>
    </source>
</evidence>